<feature type="domain" description="AIG1-type G" evidence="4">
    <location>
        <begin position="2"/>
        <end position="206"/>
    </location>
</feature>
<gene>
    <name evidence="5" type="ORF">BaRGS_00030738</name>
</gene>
<evidence type="ECO:0000313" key="6">
    <source>
        <dbReference type="Proteomes" id="UP001519460"/>
    </source>
</evidence>
<evidence type="ECO:0000256" key="2">
    <source>
        <dbReference type="ARBA" id="ARBA00022741"/>
    </source>
</evidence>
<evidence type="ECO:0000313" key="5">
    <source>
        <dbReference type="EMBL" id="KAK7478062.1"/>
    </source>
</evidence>
<dbReference type="InterPro" id="IPR027417">
    <property type="entry name" value="P-loop_NTPase"/>
</dbReference>
<name>A0ABD0JT17_9CAEN</name>
<reference evidence="5 6" key="1">
    <citation type="journal article" date="2023" name="Sci. Data">
        <title>Genome assembly of the Korean intertidal mud-creeper Batillaria attramentaria.</title>
        <authorList>
            <person name="Patra A.K."/>
            <person name="Ho P.T."/>
            <person name="Jun S."/>
            <person name="Lee S.J."/>
            <person name="Kim Y."/>
            <person name="Won Y.J."/>
        </authorList>
    </citation>
    <scope>NUCLEOTIDE SEQUENCE [LARGE SCALE GENOMIC DNA]</scope>
    <source>
        <strain evidence="5">Wonlab-2016</strain>
    </source>
</reference>
<dbReference type="InterPro" id="IPR045058">
    <property type="entry name" value="GIMA/IAN/Toc"/>
</dbReference>
<dbReference type="FunFam" id="3.40.50.300:FF:000366">
    <property type="entry name" value="GTPase, IMAP family member 2"/>
    <property type="match status" value="1"/>
</dbReference>
<dbReference type="PANTHER" id="PTHR10903:SF184">
    <property type="entry name" value="GTP-BINDING PROTEIN A"/>
    <property type="match status" value="1"/>
</dbReference>
<dbReference type="Pfam" id="PF04548">
    <property type="entry name" value="AIG1"/>
    <property type="match status" value="1"/>
</dbReference>
<comment type="similarity">
    <text evidence="1">Belongs to the TRAFAC class TrmE-Era-EngA-EngB-Septin-like GTPase superfamily. AIG1/Toc34/Toc159-like paraseptin GTPase family. IAN subfamily.</text>
</comment>
<protein>
    <recommendedName>
        <fullName evidence="4">AIG1-type G domain-containing protein</fullName>
    </recommendedName>
</protein>
<accession>A0ABD0JT17</accession>
<dbReference type="InterPro" id="IPR006703">
    <property type="entry name" value="G_AIG1"/>
</dbReference>
<keyword evidence="2" id="KW-0547">Nucleotide-binding</keyword>
<dbReference type="PANTHER" id="PTHR10903">
    <property type="entry name" value="GTPASE, IMAP FAMILY MEMBER-RELATED"/>
    <property type="match status" value="1"/>
</dbReference>
<dbReference type="Proteomes" id="UP001519460">
    <property type="component" value="Unassembled WGS sequence"/>
</dbReference>
<dbReference type="Gene3D" id="3.40.50.300">
    <property type="entry name" value="P-loop containing nucleotide triphosphate hydrolases"/>
    <property type="match status" value="1"/>
</dbReference>
<keyword evidence="6" id="KW-1185">Reference proteome</keyword>
<dbReference type="AlphaFoldDB" id="A0ABD0JT17"/>
<sequence>MLSVFSVVVVGKTGSGKSTMGNILLQNEVFKVSGNKSSTTSKCDYRISKNAWGRCIQVVDTPGLYDTSQDPGKALQELTNVLSLSSPGPHAILFLTRRDQKFTKEEYESFMQIRAMFGDKKNRFLVLVFSRGEPLAGKTIEDDLKGAPENLKKVIKLVGNKYAVISNTHDELERKQEVENILMKVDQASKNGTRYYRNDDLKKMMKLINDEIEKVKEEKNIEWYEAELEVKREMVLETKARFRLLKIELLAVTLFTRVFATAVGEDKRQKLIKSIEKEADSRASDVTLAQLGKYLKKKEKEHFCF</sequence>
<comment type="caution">
    <text evidence="5">The sequence shown here is derived from an EMBL/GenBank/DDBJ whole genome shotgun (WGS) entry which is preliminary data.</text>
</comment>
<evidence type="ECO:0000256" key="3">
    <source>
        <dbReference type="ARBA" id="ARBA00023134"/>
    </source>
</evidence>
<dbReference type="EMBL" id="JACVVK020000335">
    <property type="protein sequence ID" value="KAK7478062.1"/>
    <property type="molecule type" value="Genomic_DNA"/>
</dbReference>
<evidence type="ECO:0000256" key="1">
    <source>
        <dbReference type="ARBA" id="ARBA00008535"/>
    </source>
</evidence>
<dbReference type="PROSITE" id="PS51720">
    <property type="entry name" value="G_AIG1"/>
    <property type="match status" value="1"/>
</dbReference>
<organism evidence="5 6">
    <name type="scientific">Batillaria attramentaria</name>
    <dbReference type="NCBI Taxonomy" id="370345"/>
    <lineage>
        <taxon>Eukaryota</taxon>
        <taxon>Metazoa</taxon>
        <taxon>Spiralia</taxon>
        <taxon>Lophotrochozoa</taxon>
        <taxon>Mollusca</taxon>
        <taxon>Gastropoda</taxon>
        <taxon>Caenogastropoda</taxon>
        <taxon>Sorbeoconcha</taxon>
        <taxon>Cerithioidea</taxon>
        <taxon>Batillariidae</taxon>
        <taxon>Batillaria</taxon>
    </lineage>
</organism>
<evidence type="ECO:0000259" key="4">
    <source>
        <dbReference type="PROSITE" id="PS51720"/>
    </source>
</evidence>
<dbReference type="GO" id="GO:0005525">
    <property type="term" value="F:GTP binding"/>
    <property type="evidence" value="ECO:0007669"/>
    <property type="project" value="UniProtKB-KW"/>
</dbReference>
<proteinExistence type="inferred from homology"/>
<dbReference type="SUPFAM" id="SSF52540">
    <property type="entry name" value="P-loop containing nucleoside triphosphate hydrolases"/>
    <property type="match status" value="1"/>
</dbReference>
<keyword evidence="3" id="KW-0342">GTP-binding</keyword>